<dbReference type="FunFam" id="3.40.50.620:FF:000040">
    <property type="entry name" value="Tyrosine--tRNA ligase"/>
    <property type="match status" value="1"/>
</dbReference>
<dbReference type="AlphaFoldDB" id="A0A7R9A266"/>
<keyword evidence="11 15" id="KW-0030">Aminoacyl-tRNA synthetase</keyword>
<dbReference type="EMBL" id="LR900254">
    <property type="protein sequence ID" value="CAD7244908.1"/>
    <property type="molecule type" value="Genomic_DNA"/>
</dbReference>
<evidence type="ECO:0000256" key="15">
    <source>
        <dbReference type="RuleBase" id="RU361234"/>
    </source>
</evidence>
<evidence type="ECO:0000256" key="2">
    <source>
        <dbReference type="ARBA" id="ARBA00004496"/>
    </source>
</evidence>
<keyword evidence="9 14" id="KW-0694">RNA-binding</keyword>
<keyword evidence="7 15" id="KW-0547">Nucleotide-binding</keyword>
<evidence type="ECO:0000256" key="1">
    <source>
        <dbReference type="ARBA" id="ARBA00004123"/>
    </source>
</evidence>
<evidence type="ECO:0000313" key="19">
    <source>
        <dbReference type="Proteomes" id="UP000677054"/>
    </source>
</evidence>
<dbReference type="PROSITE" id="PS50886">
    <property type="entry name" value="TRBD"/>
    <property type="match status" value="1"/>
</dbReference>
<dbReference type="Pfam" id="PF00579">
    <property type="entry name" value="tRNA-synt_1b"/>
    <property type="match status" value="1"/>
</dbReference>
<evidence type="ECO:0000256" key="5">
    <source>
        <dbReference type="ARBA" id="ARBA00022555"/>
    </source>
</evidence>
<name>A0A7R9A266_9CRUS</name>
<gene>
    <name evidence="18" type="ORF">DSTB1V02_LOCUS4791</name>
</gene>
<evidence type="ECO:0000313" key="18">
    <source>
        <dbReference type="EMBL" id="CAD7244908.1"/>
    </source>
</evidence>
<keyword evidence="5 14" id="KW-0820">tRNA-binding</keyword>
<evidence type="ECO:0000256" key="12">
    <source>
        <dbReference type="ARBA" id="ARBA00023242"/>
    </source>
</evidence>
<evidence type="ECO:0000256" key="9">
    <source>
        <dbReference type="ARBA" id="ARBA00022884"/>
    </source>
</evidence>
<dbReference type="Gene3D" id="2.40.50.140">
    <property type="entry name" value="Nucleic acid-binding proteins"/>
    <property type="match status" value="1"/>
</dbReference>
<evidence type="ECO:0000256" key="11">
    <source>
        <dbReference type="ARBA" id="ARBA00023146"/>
    </source>
</evidence>
<comment type="subcellular location">
    <subcellularLocation>
        <location evidence="2">Cytoplasm</location>
    </subcellularLocation>
    <subcellularLocation>
        <location evidence="1">Nucleus</location>
    </subcellularLocation>
</comment>
<keyword evidence="4" id="KW-0963">Cytoplasm</keyword>
<evidence type="ECO:0000256" key="7">
    <source>
        <dbReference type="ARBA" id="ARBA00022741"/>
    </source>
</evidence>
<dbReference type="CDD" id="cd00805">
    <property type="entry name" value="TyrRS_core"/>
    <property type="match status" value="1"/>
</dbReference>
<dbReference type="InterPro" id="IPR051270">
    <property type="entry name" value="Tyrosine-tRNA_ligase_regulator"/>
</dbReference>
<keyword evidence="19" id="KW-1185">Reference proteome</keyword>
<dbReference type="SUPFAM" id="SSF50249">
    <property type="entry name" value="Nucleic acid-binding proteins"/>
    <property type="match status" value="1"/>
</dbReference>
<proteinExistence type="inferred from homology"/>
<protein>
    <recommendedName>
        <fullName evidence="15">Tyrosine--tRNA ligase</fullName>
        <ecNumber evidence="15">6.1.1.1</ecNumber>
    </recommendedName>
    <alternativeName>
        <fullName evidence="15">Tyrosyl-tRNA synthetase</fullName>
    </alternativeName>
</protein>
<dbReference type="GO" id="GO:0005737">
    <property type="term" value="C:cytoplasm"/>
    <property type="evidence" value="ECO:0007669"/>
    <property type="project" value="UniProtKB-SubCell"/>
</dbReference>
<dbReference type="InterPro" id="IPR012340">
    <property type="entry name" value="NA-bd_OB-fold"/>
</dbReference>
<dbReference type="Gene3D" id="3.40.50.620">
    <property type="entry name" value="HUPs"/>
    <property type="match status" value="1"/>
</dbReference>
<keyword evidence="12" id="KW-0539">Nucleus</keyword>
<evidence type="ECO:0000256" key="10">
    <source>
        <dbReference type="ARBA" id="ARBA00022917"/>
    </source>
</evidence>
<dbReference type="SUPFAM" id="SSF52374">
    <property type="entry name" value="Nucleotidylyl transferase"/>
    <property type="match status" value="1"/>
</dbReference>
<feature type="region of interest" description="Disordered" evidence="16">
    <location>
        <begin position="539"/>
        <end position="562"/>
    </location>
</feature>
<keyword evidence="6 15" id="KW-0436">Ligase</keyword>
<dbReference type="GO" id="GO:0000049">
    <property type="term" value="F:tRNA binding"/>
    <property type="evidence" value="ECO:0007669"/>
    <property type="project" value="UniProtKB-UniRule"/>
</dbReference>
<feature type="domain" description="TRNA-binding" evidence="17">
    <location>
        <begin position="394"/>
        <end position="501"/>
    </location>
</feature>
<dbReference type="GO" id="GO:0006437">
    <property type="term" value="P:tyrosyl-tRNA aminoacylation"/>
    <property type="evidence" value="ECO:0007669"/>
    <property type="project" value="InterPro"/>
</dbReference>
<dbReference type="GO" id="GO:0005634">
    <property type="term" value="C:nucleus"/>
    <property type="evidence" value="ECO:0007669"/>
    <property type="project" value="UniProtKB-SubCell"/>
</dbReference>
<organism evidence="18">
    <name type="scientific">Darwinula stevensoni</name>
    <dbReference type="NCBI Taxonomy" id="69355"/>
    <lineage>
        <taxon>Eukaryota</taxon>
        <taxon>Metazoa</taxon>
        <taxon>Ecdysozoa</taxon>
        <taxon>Arthropoda</taxon>
        <taxon>Crustacea</taxon>
        <taxon>Oligostraca</taxon>
        <taxon>Ostracoda</taxon>
        <taxon>Podocopa</taxon>
        <taxon>Podocopida</taxon>
        <taxon>Darwinulocopina</taxon>
        <taxon>Darwinuloidea</taxon>
        <taxon>Darwinulidae</taxon>
        <taxon>Darwinula</taxon>
    </lineage>
</organism>
<dbReference type="PRINTS" id="PR01040">
    <property type="entry name" value="TRNASYNTHTYR"/>
</dbReference>
<dbReference type="Gene3D" id="1.10.240.10">
    <property type="entry name" value="Tyrosyl-Transfer RNA Synthetase"/>
    <property type="match status" value="2"/>
</dbReference>
<dbReference type="GO" id="GO:0004831">
    <property type="term" value="F:tyrosine-tRNA ligase activity"/>
    <property type="evidence" value="ECO:0007669"/>
    <property type="project" value="UniProtKB-EC"/>
</dbReference>
<dbReference type="InterPro" id="IPR002305">
    <property type="entry name" value="aa-tRNA-synth_Ic"/>
</dbReference>
<dbReference type="OrthoDB" id="197206at2759"/>
<evidence type="ECO:0000256" key="6">
    <source>
        <dbReference type="ARBA" id="ARBA00022598"/>
    </source>
</evidence>
<accession>A0A7R9A266</accession>
<comment type="similarity">
    <text evidence="3 15">Belongs to the class-I aminoacyl-tRNA synthetase family.</text>
</comment>
<dbReference type="Proteomes" id="UP000677054">
    <property type="component" value="Unassembled WGS sequence"/>
</dbReference>
<dbReference type="GO" id="GO:0005524">
    <property type="term" value="F:ATP binding"/>
    <property type="evidence" value="ECO:0007669"/>
    <property type="project" value="UniProtKB-KW"/>
</dbReference>
<evidence type="ECO:0000256" key="3">
    <source>
        <dbReference type="ARBA" id="ARBA00005594"/>
    </source>
</evidence>
<dbReference type="CDD" id="cd02799">
    <property type="entry name" value="tRNA_bind_EMAP-II_like"/>
    <property type="match status" value="1"/>
</dbReference>
<evidence type="ECO:0000256" key="16">
    <source>
        <dbReference type="SAM" id="MobiDB-lite"/>
    </source>
</evidence>
<evidence type="ECO:0000256" key="8">
    <source>
        <dbReference type="ARBA" id="ARBA00022840"/>
    </source>
</evidence>
<keyword evidence="10 15" id="KW-0648">Protein biosynthesis</keyword>
<comment type="catalytic activity">
    <reaction evidence="13">
        <text>tRNA(Tyr) + L-tyrosine + ATP = L-tyrosyl-tRNA(Tyr) + AMP + diphosphate + H(+)</text>
        <dbReference type="Rhea" id="RHEA:10220"/>
        <dbReference type="Rhea" id="RHEA-COMP:9706"/>
        <dbReference type="Rhea" id="RHEA-COMP:9707"/>
        <dbReference type="ChEBI" id="CHEBI:15378"/>
        <dbReference type="ChEBI" id="CHEBI:30616"/>
        <dbReference type="ChEBI" id="CHEBI:33019"/>
        <dbReference type="ChEBI" id="CHEBI:58315"/>
        <dbReference type="ChEBI" id="CHEBI:78442"/>
        <dbReference type="ChEBI" id="CHEBI:78536"/>
        <dbReference type="ChEBI" id="CHEBI:456215"/>
        <dbReference type="EC" id="6.1.1.1"/>
    </reaction>
    <physiologicalReaction direction="left-to-right" evidence="13">
        <dbReference type="Rhea" id="RHEA:10221"/>
    </physiologicalReaction>
</comment>
<evidence type="ECO:0000256" key="13">
    <source>
        <dbReference type="ARBA" id="ARBA00048400"/>
    </source>
</evidence>
<dbReference type="InterPro" id="IPR002307">
    <property type="entry name" value="Tyr-tRNA-ligase"/>
</dbReference>
<dbReference type="InterPro" id="IPR014729">
    <property type="entry name" value="Rossmann-like_a/b/a_fold"/>
</dbReference>
<dbReference type="EMBL" id="CAJPEV010000737">
    <property type="protein sequence ID" value="CAG0888067.1"/>
    <property type="molecule type" value="Genomic_DNA"/>
</dbReference>
<evidence type="ECO:0000256" key="14">
    <source>
        <dbReference type="PROSITE-ProRule" id="PRU00209"/>
    </source>
</evidence>
<keyword evidence="8 15" id="KW-0067">ATP-binding</keyword>
<dbReference type="InterPro" id="IPR002547">
    <property type="entry name" value="tRNA-bd_dom"/>
</dbReference>
<evidence type="ECO:0000256" key="4">
    <source>
        <dbReference type="ARBA" id="ARBA00022490"/>
    </source>
</evidence>
<evidence type="ECO:0000259" key="17">
    <source>
        <dbReference type="PROSITE" id="PS50886"/>
    </source>
</evidence>
<sequence length="562" mass="62742">MDILHDTSNGFMNGYMWINYITVSLVLEESPFPQMGCMGTKEQEMALSPHVENEGKSSSNSLLPDEKLSLIKENLQEVLGEECLKEILCVRDLKLYWGTATTGKPHIAYFVPMCKIADFLRAGCEVTILFADLHAYLDNMKAPWELLALRTKYYEKVIKAMLSSIGVPLEKLRFVKGTDYQLSREFMLDVFRMASMVTEHDAKKAGAEVVKQVEHPLLSGLLYPCLQALDEVFLNVDAQFGGVDQRKIFTFAEKYLPQMGYTKRVHFMNPMVPGLTGGKMSASEEESKIDLLDTPAAVKKKLKKAFCFVVHRTTANGGDVQFPTYESVEAAFQNESLHPGDLKMGLEPYVNQLLEPIRKEFADPHLTKLAQDAYPSPTKGNRKDGREQCEEVMGPHRLDIRVGKILEITHHPSADSLYVETITFGGGEDRVVVSGLVEHVPLEDMQNRLVVVLCNLKAAKVRGIESQGMVLCASQDKEEGGGRIVQPLIPPPGSQPGDRIFFKDFQHLTPDTLLQPKKKVWETLQVDLKTSLGGEGEWKGHGMYTSRGPVTTVPPLSNAPIR</sequence>
<dbReference type="Pfam" id="PF01588">
    <property type="entry name" value="tRNA_bind"/>
    <property type="match status" value="1"/>
</dbReference>
<dbReference type="EC" id="6.1.1.1" evidence="15"/>
<dbReference type="PANTHER" id="PTHR11586:SF43">
    <property type="entry name" value="TYROSINE--TRNA LIGASE, CYTOPLASMIC"/>
    <property type="match status" value="1"/>
</dbReference>
<reference evidence="18" key="1">
    <citation type="submission" date="2020-11" db="EMBL/GenBank/DDBJ databases">
        <authorList>
            <person name="Tran Van P."/>
        </authorList>
    </citation>
    <scope>NUCLEOTIDE SEQUENCE</scope>
</reference>
<dbReference type="PANTHER" id="PTHR11586">
    <property type="entry name" value="TRNA-AMINOACYLATION COFACTOR ARC1 FAMILY MEMBER"/>
    <property type="match status" value="1"/>
</dbReference>
<dbReference type="NCBIfam" id="TIGR00234">
    <property type="entry name" value="tyrS"/>
    <property type="match status" value="1"/>
</dbReference>